<evidence type="ECO:0000313" key="2">
    <source>
        <dbReference type="EMBL" id="MFD0980914.1"/>
    </source>
</evidence>
<feature type="compositionally biased region" description="Acidic residues" evidence="1">
    <location>
        <begin position="124"/>
        <end position="142"/>
    </location>
</feature>
<dbReference type="RefSeq" id="WP_386075588.1">
    <property type="nucleotide sequence ID" value="NZ_JBHTJT010000031.1"/>
</dbReference>
<evidence type="ECO:0000313" key="3">
    <source>
        <dbReference type="Proteomes" id="UP001597108"/>
    </source>
</evidence>
<accession>A0ABW3ISB1</accession>
<feature type="compositionally biased region" description="Low complexity" evidence="1">
    <location>
        <begin position="161"/>
        <end position="170"/>
    </location>
</feature>
<dbReference type="EMBL" id="JBHTJT010000031">
    <property type="protein sequence ID" value="MFD0980914.1"/>
    <property type="molecule type" value="Genomic_DNA"/>
</dbReference>
<feature type="region of interest" description="Disordered" evidence="1">
    <location>
        <begin position="23"/>
        <end position="235"/>
    </location>
</feature>
<protein>
    <recommendedName>
        <fullName evidence="4">Glycerol-3-phosphate dehydrogenase</fullName>
    </recommendedName>
</protein>
<feature type="compositionally biased region" description="Low complexity" evidence="1">
    <location>
        <begin position="217"/>
        <end position="227"/>
    </location>
</feature>
<evidence type="ECO:0008006" key="4">
    <source>
        <dbReference type="Google" id="ProtNLM"/>
    </source>
</evidence>
<feature type="region of interest" description="Disordered" evidence="1">
    <location>
        <begin position="251"/>
        <end position="273"/>
    </location>
</feature>
<gene>
    <name evidence="2" type="ORF">ACFQ2S_14800</name>
</gene>
<name>A0ABW3ISB1_9RHOB</name>
<keyword evidence="3" id="KW-1185">Reference proteome</keyword>
<proteinExistence type="predicted"/>
<reference evidence="3" key="1">
    <citation type="journal article" date="2019" name="Int. J. Syst. Evol. Microbiol.">
        <title>The Global Catalogue of Microorganisms (GCM) 10K type strain sequencing project: providing services to taxonomists for standard genome sequencing and annotation.</title>
        <authorList>
            <consortium name="The Broad Institute Genomics Platform"/>
            <consortium name="The Broad Institute Genome Sequencing Center for Infectious Disease"/>
            <person name="Wu L."/>
            <person name="Ma J."/>
        </authorList>
    </citation>
    <scope>NUCLEOTIDE SEQUENCE [LARGE SCALE GENOMIC DNA]</scope>
    <source>
        <strain evidence="3">CCUG 60524</strain>
    </source>
</reference>
<evidence type="ECO:0000256" key="1">
    <source>
        <dbReference type="SAM" id="MobiDB-lite"/>
    </source>
</evidence>
<comment type="caution">
    <text evidence="2">The sequence shown here is derived from an EMBL/GenBank/DDBJ whole genome shotgun (WGS) entry which is preliminary data.</text>
</comment>
<dbReference type="Proteomes" id="UP001597108">
    <property type="component" value="Unassembled WGS sequence"/>
</dbReference>
<organism evidence="2 3">
    <name type="scientific">Tropicimonas aquimaris</name>
    <dbReference type="NCBI Taxonomy" id="914152"/>
    <lineage>
        <taxon>Bacteria</taxon>
        <taxon>Pseudomonadati</taxon>
        <taxon>Pseudomonadota</taxon>
        <taxon>Alphaproteobacteria</taxon>
        <taxon>Rhodobacterales</taxon>
        <taxon>Roseobacteraceae</taxon>
        <taxon>Tropicimonas</taxon>
    </lineage>
</organism>
<sequence>MSERVANAEIEDVLLSIRRLVQGDSGGSVGEGGLARQDSPSFADQEAPAADDRQEGRLEEVFSEPARPKPGAEALVLTPALRVDDGNARPVSGTPRPNDELRFEPEDPPLDSPPAGARLHFELPDEEDLDDFSDDEWADDPEAGSGFSSKDPTFARKDAAADGAPDDTGGVPSFVRAVVGDLNHLREAQEKGSEPDRGGPDPETGEHSATELDDAEAAPLVEEPAAPRSGFRFGQAEETGVRNLVSLHDGDDDLQAKLPDASGSATVVGLSDEKDDFGEVDDLQESRADNDLLSSIVSTFDAMEKSFTEEKTAEFVDDWQGETEEKVEALDPEALEEDAYFVEAEDDSALSNEQIDDLSEAASIAPVDVTPETEISDPEVPSEAAGFVLDEALLSELIADCVHRELQGELGERITRNVRKLVRREIHRALAMRDFD</sequence>
<feature type="compositionally biased region" description="Basic and acidic residues" evidence="1">
    <location>
        <begin position="50"/>
        <end position="60"/>
    </location>
</feature>
<feature type="compositionally biased region" description="Gly residues" evidence="1">
    <location>
        <begin position="24"/>
        <end position="33"/>
    </location>
</feature>
<feature type="compositionally biased region" description="Basic and acidic residues" evidence="1">
    <location>
        <begin position="183"/>
        <end position="210"/>
    </location>
</feature>